<dbReference type="InterPro" id="IPR002575">
    <property type="entry name" value="Aminoglycoside_PTrfase"/>
</dbReference>
<dbReference type="Pfam" id="PF01636">
    <property type="entry name" value="APH"/>
    <property type="match status" value="1"/>
</dbReference>
<dbReference type="EMBL" id="JASWJB010000200">
    <property type="protein sequence ID" value="KAK2593680.1"/>
    <property type="molecule type" value="Genomic_DNA"/>
</dbReference>
<comment type="caution">
    <text evidence="2">The sequence shown here is derived from an EMBL/GenBank/DDBJ whole genome shotgun (WGS) entry which is preliminary data.</text>
</comment>
<dbReference type="Gene3D" id="1.10.510.10">
    <property type="entry name" value="Transferase(Phosphotransferase) domain 1"/>
    <property type="match status" value="1"/>
</dbReference>
<gene>
    <name evidence="2" type="ORF">QQS21_008623</name>
</gene>
<dbReference type="SUPFAM" id="SSF56112">
    <property type="entry name" value="Protein kinase-like (PK-like)"/>
    <property type="match status" value="1"/>
</dbReference>
<evidence type="ECO:0000313" key="2">
    <source>
        <dbReference type="EMBL" id="KAK2593680.1"/>
    </source>
</evidence>
<dbReference type="InterPro" id="IPR011009">
    <property type="entry name" value="Kinase-like_dom_sf"/>
</dbReference>
<reference evidence="2" key="1">
    <citation type="submission" date="2023-06" db="EMBL/GenBank/DDBJ databases">
        <title>Conoideocrella luteorostrata (Hypocreales: Clavicipitaceae), a potential biocontrol fungus for elongate hemlock scale in United States Christmas tree production areas.</title>
        <authorList>
            <person name="Barrett H."/>
            <person name="Lovett B."/>
            <person name="Macias A.M."/>
            <person name="Stajich J.E."/>
            <person name="Kasson M.T."/>
        </authorList>
    </citation>
    <scope>NUCLEOTIDE SEQUENCE</scope>
    <source>
        <strain evidence="2">ARSEF 14590</strain>
    </source>
</reference>
<evidence type="ECO:0000259" key="1">
    <source>
        <dbReference type="Pfam" id="PF01636"/>
    </source>
</evidence>
<name>A0AAJ0CIU5_9HYPO</name>
<proteinExistence type="predicted"/>
<accession>A0AAJ0CIU5</accession>
<organism evidence="2 3">
    <name type="scientific">Conoideocrella luteorostrata</name>
    <dbReference type="NCBI Taxonomy" id="1105319"/>
    <lineage>
        <taxon>Eukaryota</taxon>
        <taxon>Fungi</taxon>
        <taxon>Dikarya</taxon>
        <taxon>Ascomycota</taxon>
        <taxon>Pezizomycotina</taxon>
        <taxon>Sordariomycetes</taxon>
        <taxon>Hypocreomycetidae</taxon>
        <taxon>Hypocreales</taxon>
        <taxon>Clavicipitaceae</taxon>
        <taxon>Conoideocrella</taxon>
    </lineage>
</organism>
<evidence type="ECO:0000313" key="3">
    <source>
        <dbReference type="Proteomes" id="UP001251528"/>
    </source>
</evidence>
<feature type="domain" description="Aminoglycoside phosphotransferase" evidence="1">
    <location>
        <begin position="169"/>
        <end position="230"/>
    </location>
</feature>
<keyword evidence="3" id="KW-1185">Reference proteome</keyword>
<dbReference type="AlphaFoldDB" id="A0AAJ0CIU5"/>
<dbReference type="Proteomes" id="UP001251528">
    <property type="component" value="Unassembled WGS sequence"/>
</dbReference>
<sequence length="267" mass="29446">MEQLSPAVLHTRKLTLAGLAPPGSFGCEYLVINERAKEGIIAPHNLEVTPCEEWDVRSIQCHLLIFDPTDVEVLYSDGRSICDITPQHVYVHAKGYFYKPYWSPHDAIEEVKQYFKIAASGKCEQLRTSRLSSIVASVHGHAKGLLCDWIEMRGAGVLTHMLTPDTPIALREKWATQIKSTVTELHGVGVVWGDAKPDNVLIDINNDAIVIDLEGGTTRGWVDHDVGSFLEGDLQGLGRLINCVLNDELPLGRSQMSDETSSSNESS</sequence>
<protein>
    <recommendedName>
        <fullName evidence="1">Aminoglycoside phosphotransferase domain-containing protein</fullName>
    </recommendedName>
</protein>